<dbReference type="EC" id="2.3.1.-" evidence="2"/>
<dbReference type="PROSITE" id="PS51186">
    <property type="entry name" value="GNAT"/>
    <property type="match status" value="1"/>
</dbReference>
<dbReference type="Proteomes" id="UP001597451">
    <property type="component" value="Unassembled WGS sequence"/>
</dbReference>
<gene>
    <name evidence="2" type="ORF">ACFSUN_17350</name>
</gene>
<keyword evidence="2" id="KW-0808">Transferase</keyword>
<evidence type="ECO:0000259" key="1">
    <source>
        <dbReference type="PROSITE" id="PS51186"/>
    </source>
</evidence>
<sequence length="284" mass="33480">MSNYIRRLNEQDFQDVKAMDTGIEDDYVIRIFHRLLDDNNRLFGLFHKESLVSIAGYSVYARKYAMLGRLRSDRRYRGNDFSTTLVKYTMKEVLKHPAITWVGGNTQEENLAGRRVLEKAGLQPFITLYGATTKDVSKLETGARPWAKVHNLNRKKELVYKGYLDNSSIFPYQCYYPFPASWELFTDENLEAWSFYENNNQDRFLIMKEDQKKNVYLHVIYPWNDMVHQEGLWETISDNYQQLAMQTMEATYVWMDLTKEEAKLLPDNHPFTLASPWILFGTAK</sequence>
<dbReference type="InterPro" id="IPR000182">
    <property type="entry name" value="GNAT_dom"/>
</dbReference>
<dbReference type="GO" id="GO:0016746">
    <property type="term" value="F:acyltransferase activity"/>
    <property type="evidence" value="ECO:0007669"/>
    <property type="project" value="UniProtKB-KW"/>
</dbReference>
<keyword evidence="2" id="KW-0012">Acyltransferase</keyword>
<evidence type="ECO:0000313" key="2">
    <source>
        <dbReference type="EMBL" id="MFD2630546.1"/>
    </source>
</evidence>
<feature type="domain" description="N-acetyltransferase" evidence="1">
    <location>
        <begin position="3"/>
        <end position="143"/>
    </location>
</feature>
<proteinExistence type="predicted"/>
<organism evidence="2 3">
    <name type="scientific">Oceanobacillus kapialis</name>
    <dbReference type="NCBI Taxonomy" id="481353"/>
    <lineage>
        <taxon>Bacteria</taxon>
        <taxon>Bacillati</taxon>
        <taxon>Bacillota</taxon>
        <taxon>Bacilli</taxon>
        <taxon>Bacillales</taxon>
        <taxon>Bacillaceae</taxon>
        <taxon>Oceanobacillus</taxon>
    </lineage>
</organism>
<reference evidence="3" key="1">
    <citation type="journal article" date="2019" name="Int. J. Syst. Evol. Microbiol.">
        <title>The Global Catalogue of Microorganisms (GCM) 10K type strain sequencing project: providing services to taxonomists for standard genome sequencing and annotation.</title>
        <authorList>
            <consortium name="The Broad Institute Genomics Platform"/>
            <consortium name="The Broad Institute Genome Sequencing Center for Infectious Disease"/>
            <person name="Wu L."/>
            <person name="Ma J."/>
        </authorList>
    </citation>
    <scope>NUCLEOTIDE SEQUENCE [LARGE SCALE GENOMIC DNA]</scope>
    <source>
        <strain evidence="3">TISTR 1858</strain>
    </source>
</reference>
<accession>A0ABW5Q4U8</accession>
<protein>
    <submittedName>
        <fullName evidence="2">GNAT family N-acetyltransferase</fullName>
        <ecNumber evidence="2">2.3.1.-</ecNumber>
    </submittedName>
</protein>
<dbReference type="Pfam" id="PF00583">
    <property type="entry name" value="Acetyltransf_1"/>
    <property type="match status" value="1"/>
</dbReference>
<dbReference type="SUPFAM" id="SSF55729">
    <property type="entry name" value="Acyl-CoA N-acyltransferases (Nat)"/>
    <property type="match status" value="1"/>
</dbReference>
<dbReference type="RefSeq" id="WP_379563905.1">
    <property type="nucleotide sequence ID" value="NZ_CP085256.1"/>
</dbReference>
<name>A0ABW5Q4U8_9BACI</name>
<evidence type="ECO:0000313" key="3">
    <source>
        <dbReference type="Proteomes" id="UP001597451"/>
    </source>
</evidence>
<keyword evidence="3" id="KW-1185">Reference proteome</keyword>
<dbReference type="EMBL" id="JBHUMX010000044">
    <property type="protein sequence ID" value="MFD2630546.1"/>
    <property type="molecule type" value="Genomic_DNA"/>
</dbReference>
<dbReference type="Gene3D" id="3.40.630.30">
    <property type="match status" value="1"/>
</dbReference>
<comment type="caution">
    <text evidence="2">The sequence shown here is derived from an EMBL/GenBank/DDBJ whole genome shotgun (WGS) entry which is preliminary data.</text>
</comment>
<dbReference type="InterPro" id="IPR016181">
    <property type="entry name" value="Acyl_CoA_acyltransferase"/>
</dbReference>